<dbReference type="RefSeq" id="WP_284484161.1">
    <property type="nucleotide sequence ID" value="NZ_JASNJE010000003.1"/>
</dbReference>
<evidence type="ECO:0000313" key="4">
    <source>
        <dbReference type="EMBL" id="MDK3072219.1"/>
    </source>
</evidence>
<keyword evidence="2" id="KW-0732">Signal</keyword>
<feature type="domain" description="VWFA" evidence="3">
    <location>
        <begin position="27"/>
        <end position="172"/>
    </location>
</feature>
<feature type="transmembrane region" description="Helical" evidence="1">
    <location>
        <begin position="260"/>
        <end position="281"/>
    </location>
</feature>
<dbReference type="InterPro" id="IPR050525">
    <property type="entry name" value="ECM_Assembly_Org"/>
</dbReference>
<evidence type="ECO:0000259" key="3">
    <source>
        <dbReference type="PROSITE" id="PS50234"/>
    </source>
</evidence>
<proteinExistence type="predicted"/>
<dbReference type="SMART" id="SM00327">
    <property type="entry name" value="VWA"/>
    <property type="match status" value="1"/>
</dbReference>
<dbReference type="EMBL" id="JASNJE010000003">
    <property type="protein sequence ID" value="MDK3072219.1"/>
    <property type="molecule type" value="Genomic_DNA"/>
</dbReference>
<dbReference type="PROSITE" id="PS50234">
    <property type="entry name" value="VWFA"/>
    <property type="match status" value="1"/>
</dbReference>
<keyword evidence="1" id="KW-0472">Membrane</keyword>
<dbReference type="Gene3D" id="3.40.50.410">
    <property type="entry name" value="von Willebrand factor, type A domain"/>
    <property type="match status" value="1"/>
</dbReference>
<reference evidence="4 5" key="1">
    <citation type="submission" date="2023-05" db="EMBL/GenBank/DDBJ databases">
        <title>Sedimentitalea sp. nov. JM2-8.</title>
        <authorList>
            <person name="Huang J."/>
        </authorList>
    </citation>
    <scope>NUCLEOTIDE SEQUENCE [LARGE SCALE GENOMIC DNA]</scope>
    <source>
        <strain evidence="4 5">JM2-8</strain>
    </source>
</reference>
<evidence type="ECO:0000256" key="1">
    <source>
        <dbReference type="SAM" id="Phobius"/>
    </source>
</evidence>
<sequence>MIKRTLLAGSVAVMALSTSAAFAAEVDLGFIVDSSGSVGNSEFSNTMNALKAALNTINISDPNVTYTVSIVSFSDTATKVTATPIRLDSAANLAALNTAIDNAAYIGSTTNYVAAMQAMKELSGNLGDVSILNFATDGDPVPTTGQDQVTLVAKAGELIGEGWDSMSFEAIGTALDAGDRALLGAMGFDTALNPTPTGPADFLNGPAVQGGCSQIGSSAQIVNTISECFVIETTFADMTAVYNKKIVNSVITTGGTIDPIPVPAALPLLAGGLGIFGLMGWRRRKAA</sequence>
<feature type="signal peptide" evidence="2">
    <location>
        <begin position="1"/>
        <end position="23"/>
    </location>
</feature>
<dbReference type="PANTHER" id="PTHR24020">
    <property type="entry name" value="COLLAGEN ALPHA"/>
    <property type="match status" value="1"/>
</dbReference>
<dbReference type="InterPro" id="IPR036465">
    <property type="entry name" value="vWFA_dom_sf"/>
</dbReference>
<evidence type="ECO:0000313" key="5">
    <source>
        <dbReference type="Proteomes" id="UP001227126"/>
    </source>
</evidence>
<accession>A0ABT7FAS9</accession>
<dbReference type="CDD" id="cd00198">
    <property type="entry name" value="vWFA"/>
    <property type="match status" value="1"/>
</dbReference>
<feature type="chain" id="PRO_5045526664" evidence="2">
    <location>
        <begin position="24"/>
        <end position="287"/>
    </location>
</feature>
<keyword evidence="5" id="KW-1185">Reference proteome</keyword>
<protein>
    <submittedName>
        <fullName evidence="4">VWA domain-containing protein</fullName>
    </submittedName>
</protein>
<dbReference type="InterPro" id="IPR002035">
    <property type="entry name" value="VWF_A"/>
</dbReference>
<keyword evidence="1" id="KW-1133">Transmembrane helix</keyword>
<comment type="caution">
    <text evidence="4">The sequence shown here is derived from an EMBL/GenBank/DDBJ whole genome shotgun (WGS) entry which is preliminary data.</text>
</comment>
<keyword evidence="1" id="KW-0812">Transmembrane</keyword>
<name>A0ABT7FAS9_9RHOB</name>
<dbReference type="SUPFAM" id="SSF53300">
    <property type="entry name" value="vWA-like"/>
    <property type="match status" value="1"/>
</dbReference>
<dbReference type="PANTHER" id="PTHR24020:SF20">
    <property type="entry name" value="PH DOMAIN-CONTAINING PROTEIN"/>
    <property type="match status" value="1"/>
</dbReference>
<evidence type="ECO:0000256" key="2">
    <source>
        <dbReference type="SAM" id="SignalP"/>
    </source>
</evidence>
<organism evidence="4 5">
    <name type="scientific">Sedimentitalea xiamensis</name>
    <dbReference type="NCBI Taxonomy" id="3050037"/>
    <lineage>
        <taxon>Bacteria</taxon>
        <taxon>Pseudomonadati</taxon>
        <taxon>Pseudomonadota</taxon>
        <taxon>Alphaproteobacteria</taxon>
        <taxon>Rhodobacterales</taxon>
        <taxon>Paracoccaceae</taxon>
        <taxon>Sedimentitalea</taxon>
    </lineage>
</organism>
<gene>
    <name evidence="4" type="ORF">QO034_03775</name>
</gene>
<dbReference type="Proteomes" id="UP001227126">
    <property type="component" value="Unassembled WGS sequence"/>
</dbReference>
<dbReference type="Pfam" id="PF00092">
    <property type="entry name" value="VWA"/>
    <property type="match status" value="1"/>
</dbReference>